<evidence type="ECO:0000313" key="3">
    <source>
        <dbReference type="Proteomes" id="UP000183788"/>
    </source>
</evidence>
<gene>
    <name evidence="1" type="ORF">SAMN05661012_00069</name>
    <name evidence="2" type="ORF">SR876_31115</name>
</gene>
<dbReference type="EMBL" id="FPIZ01000001">
    <property type="protein sequence ID" value="SFW12368.1"/>
    <property type="molecule type" value="Genomic_DNA"/>
</dbReference>
<accession>A0A1K1LNB0</accession>
<proteinExistence type="predicted"/>
<dbReference type="RefSeq" id="WP_072356549.1">
    <property type="nucleotide sequence ID" value="NZ_CP139972.1"/>
</dbReference>
<reference evidence="1 3" key="1">
    <citation type="submission" date="2016-11" db="EMBL/GenBank/DDBJ databases">
        <authorList>
            <person name="Jaros S."/>
            <person name="Januszkiewicz K."/>
            <person name="Wedrychowicz H."/>
        </authorList>
    </citation>
    <scope>NUCLEOTIDE SEQUENCE [LARGE SCALE GENOMIC DNA]</scope>
    <source>
        <strain evidence="1 3">DSM 784</strain>
    </source>
</reference>
<evidence type="ECO:0000313" key="4">
    <source>
        <dbReference type="Proteomes" id="UP001326715"/>
    </source>
</evidence>
<protein>
    <recommendedName>
        <fullName evidence="5">Baseplate J-like protein</fullName>
    </recommendedName>
</protein>
<evidence type="ECO:0000313" key="2">
    <source>
        <dbReference type="EMBL" id="WQG89384.1"/>
    </source>
</evidence>
<evidence type="ECO:0000313" key="1">
    <source>
        <dbReference type="EMBL" id="SFW12368.1"/>
    </source>
</evidence>
<dbReference type="EMBL" id="CP140154">
    <property type="protein sequence ID" value="WQG89384.1"/>
    <property type="molecule type" value="Genomic_DNA"/>
</dbReference>
<dbReference type="Proteomes" id="UP001326715">
    <property type="component" value="Chromosome"/>
</dbReference>
<evidence type="ECO:0008006" key="5">
    <source>
        <dbReference type="Google" id="ProtNLM"/>
    </source>
</evidence>
<keyword evidence="4" id="KW-1185">Reference proteome</keyword>
<dbReference type="Proteomes" id="UP000183788">
    <property type="component" value="Unassembled WGS sequence"/>
</dbReference>
<sequence length="1439" mass="162825">MECNHLLHPFQHDPGTSQRQRVLDDLLSSTTQIDGRQLSDLLDYFVQLSRHVNYYDAQGGVLINAGDWQAFFRNSTPFTLSAINKYNLPAKKEKLDGYYYLFGKKPSARGLQLLLQYTWYYTISRVDAWYQQVKDSGLALEPLLLHVIKDKLRNSLVEFIALDNAAASQFAIKRIDFRAYFESDYWVLDIDDLYAVSSLNSLTDIAAAVVNVFNNSQQVIDSISTAAAADIENSLLPLKAALQQQHTPHLGLLFAFLKLFRYLQDDLNSFAKKHLDFFYQQVLQLKPRPAQADQVHIIVDIQQQLEQYRLQAGLLVKDGKDNNKAEVLFSLDNELVANKAQVADVRTLFVSNGVYMAPNALFADGVSQGTPDSWPTMGSHYSKYTDPEQKFTYPYPHARLGFILASPVLLLNEGKRTVSIKLVCGLTDAFDLYSTVAGLIQQTYYYISKPLIKQAVKRGISAALEASLYTFLLEKPTQTLCYNPQLKYNYDALITEAEFNSLNTGDTLKDIFPPQKALNVSFSGKEKWLDADELSITFDPALNGNQFSITINATLQPASPAIVFYDKGKLKEDFNTTQPVVRVLLNDLIAMRLPGNKQSENYCCLSVPPTTDDIEVSLYYFFKHVILKDNNIDVMVCGLKNFIVQNDDSPMDINGIIYPFSSRPRLGSHFILSSKEIFNKNWTAINLRLNWKDKPGSLETYYHGYEDLTTTPAIEQSHFNEDNFLFTADFLDHGSWRNYNGSKKLFSSDTPADKFCGNEGPVYFFNFKRNNFTGINAYKRNDGISYTDVPYTNGSQDGFLRLSLTSVHNLDFQHARYSYVLTRQMLALGKYPEIYVGPVYDGISPTGTSTAQVLTFNEVFDAVKHSYELTTNIRNRADQLFDKLWLKYPEQPNTPIDFSDGEYKLALGNPPPDGQQPFPPHPFPLYPNGVPDNAPDWNGYNLKRMLDYEEDQILKPTYDKIVKLQNIRVVIPNEPYTPVIKGISLDYTATATVKDIDLIHLHPYTGTYQPVSITASPTLFPLFTDEGNLFIGLKDLLPGNNLSVLFQLAEATADSEAERQQVQWYYLDNNQWKTLRTGFEVLDDATDGLTISGIIQFSLPANMTNENTILPKGLHWIKAAIPINSKSVAEAIGIHTQAVRVTFTNDAANDKMRLTNAMDANQISKLKEADAKVKKISQPYPSFGGSVPEEQGQYYVRVSELLRHKGRAIQKFDYERIVLDAFPQVFKVKCINHSHALDAAAFTNDFPMAPGHVLIAVIPDLNKLKASQAFEPKAPLSLLEKIQEGLQKVASPFVKLRVMNPRYEKVNCCIQVKLYPGKDKGYYKDKLAADLREYLAPWAVGVYDKLSFGQCIYRSDIVYFLETRDYVDYVQDLRLWHEGDTTGTDVTNVCPLTPRSILIAGDVEVNIPEDENENWDREYTCGNQPTPVMQYCEDSVTPK</sequence>
<dbReference type="STRING" id="1004.SAMN05661012_00069"/>
<dbReference type="OrthoDB" id="9762853at2"/>
<reference evidence="2 4" key="2">
    <citation type="submission" date="2023-11" db="EMBL/GenBank/DDBJ databases">
        <title>MicrobeMod: A computational toolkit for identifying prokaryotic methylation and restriction-modification with nanopore sequencing.</title>
        <authorList>
            <person name="Crits-Christoph A."/>
            <person name="Kang S.C."/>
            <person name="Lee H."/>
            <person name="Ostrov N."/>
        </authorList>
    </citation>
    <scope>NUCLEOTIDE SEQUENCE [LARGE SCALE GENOMIC DNA]</scope>
    <source>
        <strain evidence="2 4">ATCC 23090</strain>
    </source>
</reference>
<name>A0A1K1LNB0_9BACT</name>
<organism evidence="1 3">
    <name type="scientific">Chitinophaga sancti</name>
    <dbReference type="NCBI Taxonomy" id="1004"/>
    <lineage>
        <taxon>Bacteria</taxon>
        <taxon>Pseudomonadati</taxon>
        <taxon>Bacteroidota</taxon>
        <taxon>Chitinophagia</taxon>
        <taxon>Chitinophagales</taxon>
        <taxon>Chitinophagaceae</taxon>
        <taxon>Chitinophaga</taxon>
    </lineage>
</organism>